<evidence type="ECO:0000256" key="6">
    <source>
        <dbReference type="ARBA" id="ARBA00022692"/>
    </source>
</evidence>
<feature type="domain" description="Trimeric autotransporter adhesin YadA-like stalk" evidence="14">
    <location>
        <begin position="1551"/>
        <end position="1580"/>
    </location>
</feature>
<dbReference type="Gene3D" id="4.10.80.270">
    <property type="match status" value="1"/>
</dbReference>
<feature type="domain" description="Trimeric autotransporter adhesin YadA-like stalk" evidence="14">
    <location>
        <begin position="588"/>
        <end position="622"/>
    </location>
</feature>
<dbReference type="InterPro" id="IPR005594">
    <property type="entry name" value="YadA_C"/>
</dbReference>
<gene>
    <name evidence="15" type="primary">yadA</name>
    <name evidence="15" type="ORF">NCTC12862_00222</name>
</gene>
<dbReference type="Gene3D" id="6.20.50.100">
    <property type="match status" value="2"/>
</dbReference>
<feature type="domain" description="Trimeric autotransporter adhesin YadA-like head" evidence="13">
    <location>
        <begin position="204"/>
        <end position="228"/>
    </location>
</feature>
<dbReference type="Gene3D" id="1.20.5.170">
    <property type="match status" value="8"/>
</dbReference>
<feature type="domain" description="Trimeric autotransporter adhesin YadA-like stalk" evidence="14">
    <location>
        <begin position="1659"/>
        <end position="1689"/>
    </location>
</feature>
<dbReference type="Proteomes" id="UP000254950">
    <property type="component" value="Unassembled WGS sequence"/>
</dbReference>
<dbReference type="RefSeq" id="WP_024864170.1">
    <property type="nucleotide sequence ID" value="NZ_CACVBH010000002.1"/>
</dbReference>
<keyword evidence="8" id="KW-0653">Protein transport</keyword>
<dbReference type="Gene3D" id="2.20.70.140">
    <property type="match status" value="2"/>
</dbReference>
<evidence type="ECO:0000259" key="12">
    <source>
        <dbReference type="Pfam" id="PF03895"/>
    </source>
</evidence>
<feature type="domain" description="Trimeric autotransporter adhesin YadA-like C-terminal membrane anchor" evidence="12">
    <location>
        <begin position="1856"/>
        <end position="1911"/>
    </location>
</feature>
<keyword evidence="4" id="KW-0813">Transport</keyword>
<feature type="domain" description="Trimeric autotransporter adhesin YadA-like stalk" evidence="14">
    <location>
        <begin position="1758"/>
        <end position="1785"/>
    </location>
</feature>
<evidence type="ECO:0000259" key="14">
    <source>
        <dbReference type="Pfam" id="PF05662"/>
    </source>
</evidence>
<feature type="domain" description="Trimeric autotransporter adhesin YadA-like stalk" evidence="14">
    <location>
        <begin position="355"/>
        <end position="386"/>
    </location>
</feature>
<keyword evidence="10" id="KW-0998">Cell outer membrane</keyword>
<dbReference type="SUPFAM" id="SSF54523">
    <property type="entry name" value="Pili subunits"/>
    <property type="match status" value="1"/>
</dbReference>
<feature type="domain" description="Trimeric autotransporter adhesin YadA-like stalk" evidence="14">
    <location>
        <begin position="854"/>
        <end position="893"/>
    </location>
</feature>
<keyword evidence="6" id="KW-0812">Transmembrane</keyword>
<feature type="signal peptide" evidence="11">
    <location>
        <begin position="1"/>
        <end position="32"/>
    </location>
</feature>
<evidence type="ECO:0000256" key="4">
    <source>
        <dbReference type="ARBA" id="ARBA00022448"/>
    </source>
</evidence>
<proteinExistence type="inferred from homology"/>
<dbReference type="Gene3D" id="3.30.1300.30">
    <property type="entry name" value="GSPII I/J protein-like"/>
    <property type="match status" value="1"/>
</dbReference>
<dbReference type="Pfam" id="PF05658">
    <property type="entry name" value="YadA_head"/>
    <property type="match status" value="3"/>
</dbReference>
<feature type="domain" description="Trimeric autotransporter adhesin YadA-like stalk" evidence="14">
    <location>
        <begin position="1224"/>
        <end position="1264"/>
    </location>
</feature>
<evidence type="ECO:0000313" key="16">
    <source>
        <dbReference type="Proteomes" id="UP000254950"/>
    </source>
</evidence>
<dbReference type="InterPro" id="IPR008635">
    <property type="entry name" value="Coiled_stalk_dom"/>
</dbReference>
<dbReference type="STRING" id="33044.GCA_900005695_00664"/>
<dbReference type="OrthoDB" id="1631723at2"/>
<evidence type="ECO:0000256" key="5">
    <source>
        <dbReference type="ARBA" id="ARBA00022452"/>
    </source>
</evidence>
<evidence type="ECO:0000256" key="8">
    <source>
        <dbReference type="ARBA" id="ARBA00022927"/>
    </source>
</evidence>
<comment type="similarity">
    <text evidence="3">Belongs to the autotransporter-2 (AT-2) (TC 1.B.40) family.</text>
</comment>
<dbReference type="NCBIfam" id="NF033870">
    <property type="entry name" value="VOMP_auto_Cterm"/>
    <property type="match status" value="1"/>
</dbReference>
<keyword evidence="5" id="KW-1134">Transmembrane beta strand</keyword>
<dbReference type="SUPFAM" id="SSF101967">
    <property type="entry name" value="Adhesin YadA, collagen-binding domain"/>
    <property type="match status" value="4"/>
</dbReference>
<keyword evidence="9" id="KW-0472">Membrane</keyword>
<organism evidence="15 16">
    <name type="scientific">Bartonella doshiae</name>
    <dbReference type="NCBI Taxonomy" id="33044"/>
    <lineage>
        <taxon>Bacteria</taxon>
        <taxon>Pseudomonadati</taxon>
        <taxon>Pseudomonadota</taxon>
        <taxon>Alphaproteobacteria</taxon>
        <taxon>Hyphomicrobiales</taxon>
        <taxon>Bartonellaceae</taxon>
        <taxon>Bartonella</taxon>
    </lineage>
</organism>
<feature type="domain" description="Trimeric autotransporter adhesin YadA-like stalk" evidence="14">
    <location>
        <begin position="1035"/>
        <end position="1070"/>
    </location>
</feature>
<dbReference type="Gene3D" id="6.10.250.2040">
    <property type="match status" value="4"/>
</dbReference>
<dbReference type="EMBL" id="UFTF01000001">
    <property type="protein sequence ID" value="SUV44473.1"/>
    <property type="molecule type" value="Genomic_DNA"/>
</dbReference>
<feature type="domain" description="Trimeric autotransporter adhesin YadA-like stalk" evidence="14">
    <location>
        <begin position="1417"/>
        <end position="1456"/>
    </location>
</feature>
<evidence type="ECO:0000256" key="3">
    <source>
        <dbReference type="ARBA" id="ARBA00005848"/>
    </source>
</evidence>
<protein>
    <submittedName>
        <fullName evidence="15">Adhesin yadA</fullName>
    </submittedName>
</protein>
<reference evidence="15 16" key="1">
    <citation type="submission" date="2018-06" db="EMBL/GenBank/DDBJ databases">
        <authorList>
            <consortium name="Pathogen Informatics"/>
            <person name="Doyle S."/>
        </authorList>
    </citation>
    <scope>NUCLEOTIDE SEQUENCE [LARGE SCALE GENOMIC DNA]</scope>
    <source>
        <strain evidence="15 16">NCTC12862</strain>
    </source>
</reference>
<evidence type="ECO:0000256" key="9">
    <source>
        <dbReference type="ARBA" id="ARBA00023136"/>
    </source>
</evidence>
<dbReference type="Pfam" id="PF05662">
    <property type="entry name" value="YadA_stalk"/>
    <property type="match status" value="11"/>
</dbReference>
<dbReference type="GO" id="GO:0009986">
    <property type="term" value="C:cell surface"/>
    <property type="evidence" value="ECO:0007669"/>
    <property type="project" value="UniProtKB-SubCell"/>
</dbReference>
<dbReference type="GO" id="GO:0015031">
    <property type="term" value="P:protein transport"/>
    <property type="evidence" value="ECO:0007669"/>
    <property type="project" value="UniProtKB-KW"/>
</dbReference>
<feature type="domain" description="Trimeric autotransporter adhesin YadA-like head" evidence="13">
    <location>
        <begin position="270"/>
        <end position="296"/>
    </location>
</feature>
<comment type="subcellular location">
    <subcellularLocation>
        <location evidence="2">Cell outer membrane</location>
    </subcellularLocation>
    <subcellularLocation>
        <location evidence="1">Cell surface</location>
    </subcellularLocation>
</comment>
<evidence type="ECO:0000256" key="10">
    <source>
        <dbReference type="ARBA" id="ARBA00023237"/>
    </source>
</evidence>
<dbReference type="Gene3D" id="2.150.10.10">
    <property type="entry name" value="Serralysin-like metalloprotease, C-terminal"/>
    <property type="match status" value="2"/>
</dbReference>
<dbReference type="Pfam" id="PF03895">
    <property type="entry name" value="YadA_anchor"/>
    <property type="match status" value="1"/>
</dbReference>
<dbReference type="InterPro" id="IPR045584">
    <property type="entry name" value="Pilin-like"/>
</dbReference>
<dbReference type="Gene3D" id="6.10.250.2030">
    <property type="match status" value="2"/>
</dbReference>
<dbReference type="GO" id="GO:0009279">
    <property type="term" value="C:cell outer membrane"/>
    <property type="evidence" value="ECO:0007669"/>
    <property type="project" value="UniProtKB-SubCell"/>
</dbReference>
<evidence type="ECO:0000313" key="15">
    <source>
        <dbReference type="EMBL" id="SUV44473.1"/>
    </source>
</evidence>
<evidence type="ECO:0000259" key="13">
    <source>
        <dbReference type="Pfam" id="PF05658"/>
    </source>
</evidence>
<feature type="domain" description="Trimeric autotransporter adhesin YadA-like head" evidence="13">
    <location>
        <begin position="232"/>
        <end position="257"/>
    </location>
</feature>
<evidence type="ECO:0000256" key="11">
    <source>
        <dbReference type="SAM" id="SignalP"/>
    </source>
</evidence>
<dbReference type="InterPro" id="IPR008640">
    <property type="entry name" value="Adhesin_Head_dom"/>
</dbReference>
<feature type="domain" description="Trimeric autotransporter adhesin YadA-like stalk" evidence="14">
    <location>
        <begin position="661"/>
        <end position="698"/>
    </location>
</feature>
<dbReference type="InterPro" id="IPR011049">
    <property type="entry name" value="Serralysin-like_metalloprot_C"/>
</dbReference>
<feature type="chain" id="PRO_5016632717" evidence="11">
    <location>
        <begin position="33"/>
        <end position="1913"/>
    </location>
</feature>
<keyword evidence="7 11" id="KW-0732">Signal</keyword>
<evidence type="ECO:0000256" key="2">
    <source>
        <dbReference type="ARBA" id="ARBA00004442"/>
    </source>
</evidence>
<evidence type="ECO:0000256" key="7">
    <source>
        <dbReference type="ARBA" id="ARBA00022729"/>
    </source>
</evidence>
<name>A0A380ZBU8_BARDO</name>
<evidence type="ECO:0000256" key="1">
    <source>
        <dbReference type="ARBA" id="ARBA00004241"/>
    </source>
</evidence>
<sequence length="1913" mass="201519">MRKLYSTTNLAKAVSLGAAVAALLSSVSPVYASNLSITGDLNRSTTGTNVIYPFGSHGSIVFAGDDNYCGVDNVVGRGGKQQQGIPDTNRITAEEQYNRFIEDKKFYGRNPYGTTTSQVNWIGDGATSSDGGYMGTPTNGIVDAMPEAYGVYSFATGCGSAATGNYSTVFGAGATAKAGGAQAFGVSALASGRASVAMGVGTEASGNSAVAIGGVAVASGLNSVALGTLTKATMDYTVAIGSKAEALALGAIAIGGGEAADNGQERKVIAKGKNSIAIGSHTYAETAHSVAIGINAQVRVTDGVAVGGGSVSRIDKDTFGYDPVTNAFTKKNDLAWKSTAGDFSVGNTNQQLTRQITNVAAGSKDTDAVNVAQLKALRDVVAGAGGGWKISVNDGDSTDVASGDTVDFSVKNNNLTIEKANGDNKQKVKFALSDNLKLSSVTTGNASMSDDGFMFSGGASITVDGIHAGNKKIAGVEAGEDDTDAVNMAQLRAVQEAGKKVWQLSVNKGNATAVKSNDTVNFQAVGDEGKQNIKIGKNEDHDVTFALADNITVKSVTAGNASMSDDGFMFTDGGPSITVNGIDAGNKKITGVMAGTANTDAVNKAQLDNAVTDINNNINNSVINQMDKFAVLYDKNGDDSVNYNSVTLGGGKTNGQVVLRNVKDGDISEESYDAVNGSQLYAMGNVFASYFGGGAGFNEKGEWNGPTFHVYKINNDGSSTKNPYDNVADAFEGVNDTFDIISNQIINIERNSLVKQDGGKNFPITVGKETGGTKIDITGSDGVRTIAGVKAAVNDDEAVNKKQLNDTVADINNNVINQMDKFAVLYDKNSDDSVNYNSVTLGGGKTVGQVALRNVKDGDISAESHDAINGSQLFDYADTVSQYFGGNTDVIDGVKPNFIVQNATYNNVTEAFDGVDSSITDIYNKITNVTKNSLVKQDGGENSPITVGKETGGTKIDITGSDGVRTIAGVKAAVNDDEAVNKKQLNDTVANINNNVINQMDKFAVLYDKNSDDSVNYNSVTLGGGKTDGQVALRNVKDGDISAESHDAINGSQINTISQKVAEFFGGGTKFENGVFRKPRYQITTIDENSQEIEHREYNDVGSALSGLDMNIRHVNNHLINAINDVANYFGGGAGYDEEGEWHAPIFKVIQFNANGAIKKPYDNVADAFEGVNDTFSAIHNQITNITENSLVKQDGEEGLITVGKATGGTKISIANKNGDARTISDVKDGTLSKASTEAVNGSQLFTINQNITNELTTIAQNTSEYFGGSTDVLEGIAPTFVINNEAYHNVTDAFTGVNISIKNIDDKIIDMKENNLVQQDSVSNIITIGAKTAGTEINIAGYGKIARSISGVKAAEQGDEAVNKDQLDKSIEKISKDIEIASAAAVLYDKDANGGINYGSVTLGGKENVGPVALLNVKDGGISEASHDAINGSQINKISTDIAKYFGGGAKFNNGTFSGPKYSLSVIVEDGKVAQANYYDVGSALTGLDNNVKSVNSRITNVVNNFTEEIQGLSKDALLWSEDDQAFVALHQKGGEKTKSKLTFLLDGKIAANSTDAITGNQLYLMSTQLANYFGGGAKYENGQWTAPDFKIVQFSANGTVGEKTYNNVADAFDGVNSGMVNIHNRINEIKNNIDSDVLHWNKDKEAYDASHGGRPSKIINVADGIIAENSKDAVNGGQLWKTNERITDVENHVEILDKRVDNISNTIGDIGDTVINIENKVNDIAEDAVRYDRDRNGKKTNKITLVGGDASEPVMIDNVADGNIETGSKEAVNGGQLHDYTQEQMKIILDESKHYTDQRVNNIVIDAIDDAVERANNYTDMKFEALSYDINSVRQEARQAAAIGLAVSNLRYNDTPGKLSVAFGGGLWRNQSAIAFGAGYTSEKGDIRSNLSVTSSGGHWGIGAGLSLTLN</sequence>
<accession>A0A380ZBU8</accession>
<feature type="domain" description="Trimeric autotransporter adhesin YadA-like stalk" evidence="14">
    <location>
        <begin position="472"/>
        <end position="511"/>
    </location>
</feature>
<dbReference type="CDD" id="cd12820">
    <property type="entry name" value="LbR_YadA-like"/>
    <property type="match status" value="1"/>
</dbReference>